<sequence length="155" mass="17227">MESCTADDGRWLQSCIHPSCRSVESIGSLDLLYQWTNARNEVKERRGARHTHTYTHTRSSLENMPHGTQEQPVHFSQQGTNAKGRSRSQATARKTSHWSSLASVFCCNWGQGFYFPVLWRKLLMNLAVGCVFQALAKKGASASEKSGNPASPSLV</sequence>
<keyword evidence="3" id="KW-1185">Reference proteome</keyword>
<dbReference type="EMBL" id="JAZHXJ010000408">
    <property type="protein sequence ID" value="KAL1861761.1"/>
    <property type="molecule type" value="Genomic_DNA"/>
</dbReference>
<organism evidence="2 3">
    <name type="scientific">Phialemonium thermophilum</name>
    <dbReference type="NCBI Taxonomy" id="223376"/>
    <lineage>
        <taxon>Eukaryota</taxon>
        <taxon>Fungi</taxon>
        <taxon>Dikarya</taxon>
        <taxon>Ascomycota</taxon>
        <taxon>Pezizomycotina</taxon>
        <taxon>Sordariomycetes</taxon>
        <taxon>Sordariomycetidae</taxon>
        <taxon>Cephalothecales</taxon>
        <taxon>Cephalothecaceae</taxon>
        <taxon>Phialemonium</taxon>
    </lineage>
</organism>
<feature type="compositionally biased region" description="Polar residues" evidence="1">
    <location>
        <begin position="60"/>
        <end position="93"/>
    </location>
</feature>
<evidence type="ECO:0000256" key="1">
    <source>
        <dbReference type="SAM" id="MobiDB-lite"/>
    </source>
</evidence>
<protein>
    <submittedName>
        <fullName evidence="2">Uncharacterized protein</fullName>
    </submittedName>
</protein>
<evidence type="ECO:0000313" key="3">
    <source>
        <dbReference type="Proteomes" id="UP001586593"/>
    </source>
</evidence>
<feature type="region of interest" description="Disordered" evidence="1">
    <location>
        <begin position="44"/>
        <end position="93"/>
    </location>
</feature>
<reference evidence="2 3" key="1">
    <citation type="journal article" date="2024" name="Commun. Biol.">
        <title>Comparative genomic analysis of thermophilic fungi reveals convergent evolutionary adaptations and gene losses.</title>
        <authorList>
            <person name="Steindorff A.S."/>
            <person name="Aguilar-Pontes M.V."/>
            <person name="Robinson A.J."/>
            <person name="Andreopoulos B."/>
            <person name="LaButti K."/>
            <person name="Kuo A."/>
            <person name="Mondo S."/>
            <person name="Riley R."/>
            <person name="Otillar R."/>
            <person name="Haridas S."/>
            <person name="Lipzen A."/>
            <person name="Grimwood J."/>
            <person name="Schmutz J."/>
            <person name="Clum A."/>
            <person name="Reid I.D."/>
            <person name="Moisan M.C."/>
            <person name="Butler G."/>
            <person name="Nguyen T.T.M."/>
            <person name="Dewar K."/>
            <person name="Conant G."/>
            <person name="Drula E."/>
            <person name="Henrissat B."/>
            <person name="Hansel C."/>
            <person name="Singer S."/>
            <person name="Hutchinson M.I."/>
            <person name="de Vries R.P."/>
            <person name="Natvig D.O."/>
            <person name="Powell A.J."/>
            <person name="Tsang A."/>
            <person name="Grigoriev I.V."/>
        </authorList>
    </citation>
    <scope>NUCLEOTIDE SEQUENCE [LARGE SCALE GENOMIC DNA]</scope>
    <source>
        <strain evidence="2 3">ATCC 24622</strain>
    </source>
</reference>
<gene>
    <name evidence="2" type="ORF">VTK73DRAFT_6923</name>
</gene>
<proteinExistence type="predicted"/>
<evidence type="ECO:0000313" key="2">
    <source>
        <dbReference type="EMBL" id="KAL1861761.1"/>
    </source>
</evidence>
<dbReference type="Proteomes" id="UP001586593">
    <property type="component" value="Unassembled WGS sequence"/>
</dbReference>
<accession>A0ABR3WHC1</accession>
<feature type="compositionally biased region" description="Basic residues" evidence="1">
    <location>
        <begin position="46"/>
        <end position="55"/>
    </location>
</feature>
<comment type="caution">
    <text evidence="2">The sequence shown here is derived from an EMBL/GenBank/DDBJ whole genome shotgun (WGS) entry which is preliminary data.</text>
</comment>
<name>A0ABR3WHC1_9PEZI</name>